<dbReference type="GO" id="GO:0015165">
    <property type="term" value="F:pyrimidine nucleotide-sugar transmembrane transporter activity"/>
    <property type="evidence" value="ECO:0007669"/>
    <property type="project" value="InterPro"/>
</dbReference>
<dbReference type="PANTHER" id="PTHR47835">
    <property type="entry name" value="HFM1, ATP DEPENDENT DNA HELICASE HOMOLOG"/>
    <property type="match status" value="1"/>
</dbReference>
<organism evidence="19 20">
    <name type="scientific">Bipolaris oryzae ATCC 44560</name>
    <dbReference type="NCBI Taxonomy" id="930090"/>
    <lineage>
        <taxon>Eukaryota</taxon>
        <taxon>Fungi</taxon>
        <taxon>Dikarya</taxon>
        <taxon>Ascomycota</taxon>
        <taxon>Pezizomycotina</taxon>
        <taxon>Dothideomycetes</taxon>
        <taxon>Pleosporomycetidae</taxon>
        <taxon>Pleosporales</taxon>
        <taxon>Pleosporineae</taxon>
        <taxon>Pleosporaceae</taxon>
        <taxon>Bipolaris</taxon>
    </lineage>
</organism>
<dbReference type="CDD" id="cd18795">
    <property type="entry name" value="SF2_C_Ski2"/>
    <property type="match status" value="1"/>
</dbReference>
<dbReference type="FunFam" id="1.10.3380.10:FF:000012">
    <property type="entry name" value="DEAD/DEAH box DNA helicase"/>
    <property type="match status" value="1"/>
</dbReference>
<feature type="transmembrane region" description="Helical" evidence="16">
    <location>
        <begin position="307"/>
        <end position="327"/>
    </location>
</feature>
<dbReference type="GO" id="GO:0016787">
    <property type="term" value="F:hydrolase activity"/>
    <property type="evidence" value="ECO:0007669"/>
    <property type="project" value="UniProtKB-KW"/>
</dbReference>
<feature type="transmembrane region" description="Helical" evidence="16">
    <location>
        <begin position="334"/>
        <end position="351"/>
    </location>
</feature>
<dbReference type="Gene3D" id="1.10.3380.10">
    <property type="entry name" value="Sec63 N-terminal domain-like domain"/>
    <property type="match status" value="1"/>
</dbReference>
<evidence type="ECO:0000256" key="11">
    <source>
        <dbReference type="ARBA" id="ARBA00023254"/>
    </source>
</evidence>
<dbReference type="RefSeq" id="XP_007684305.1">
    <property type="nucleotide sequence ID" value="XM_007686115.1"/>
</dbReference>
<feature type="region of interest" description="Disordered" evidence="15">
    <location>
        <begin position="401"/>
        <end position="422"/>
    </location>
</feature>
<sequence>MVVRTASGTLGGVSMKHLSLVTLTVQNSALILIMHYSRIMPLAGGQRYHTSTSVFLNEVIKLTISLTMAMYEMSKSLPSNTTIATLSRTLTTAIFTNESWKLAVPAVIYTIQNNLQYLAVSNLDAATFQVTYQLKILTTAIFSVLLLGRTLSARKWLSLLLLIVGVSIIQVPQALSQSDVPATGPTPWTKTLEQLHGLGHNVAARMAKRSGSYEGIHEDRASQVPHMDRRVGLFAVLISCALSGLAGVLFEKILKDSTSGKTTTLWVRNCQLSFWSLFPSLFLGVIWKDGEIIAKTGFFVGYNWVVWTAIGFQAAGGVIVALVINYADNIAKNFATSISILLSCIASVYFFDFKVTQSFFLGTCIVLFATYLYTKPERGMQQSSVKIVDFQKTSVERPYEDRGFRSYHQERPDNSRRVSRYNILQPQIKQPARLTAPRDRYHVTRYDDPMYDTVEDDHGNGPRSQLDSFDERLLQHSYLNRQPQVTHGNGRLSLAPAPSQPSHGRFAYNSAQFQDSSPSPKIGQSSSPAFKASQRRIEHVSASMAKCGSRTQMSRDTRRHTIELDVHGYQEFHGQTVSPKCQEHALGELPSLDPGEDQDFPCHRGQNLNELQEGAVNAPHAPPICQGIRLVPITTLPDRLRAIFPYPTFNAVQSKCFDTVFRSDNNFVLASPTGSGKTVVLELAICRAFATNSTGQYKIVYQAPTKALCSERQRDWEIKFNKIGLKCAELTGDSDISDLRHVQSANIIITTPEKWDSMTRKWRDHEKLMRLIRVFLIDEVHILKEDRGATLEAVVSRMKSIGTNVRFVALSATVPNFNDIATWLGKSPTDPDTPAANESFGEEFRPVKLRKHVCGYMSNANNEFGFEKVLDSKIKDVIATYSEGKPIMVFCATRNFTLNTAKLIASWWSSRMDNDRFWTAPSKSIRLSNKDLRNTVAAGVAFHHAGLDIEDRMQIERHFIAGEISVICCTSTLAVGVNLPCHLVIVKNTMAWGPAGHQEYSDLEMMQMLGRAGRPQFDDTAVAVIMTRQSKVRRYEQMVTGQEIIESKLHLNLIDHMNAETSLGTIYDLPSARRWLKGTFLFVRLQQNPAYYKLEGSKTGQSVEEQVDDICFRDVNHLQQSNLVSSEERFTCTEFGHAMSRYYVHFETMKLFMGLETKSSPSEILSAIAQAKEYSNIRFRQGEKTFYKVLNKSPSIRWAIPVNLDLPAQKISLMIQSVLGSADISWDGDMAKHRSQYATETMMVFRNISSLIRCIIDCQIVLGDAVSIHSALMLERSFGAKVWDDSPLQMKQIETLGVVAVRKLVNAGIKSIEDLEGCDPHRIEAVVGRNPPYGLQILEKIKGFPKLRVSLQEQPSTIVKTLEGVKMQIKTDISFMNERPPVRFNNKLIYVCLLVETSDGRKIHFARISGSKLGTGQSLSIPVLLTGYDQSINCHVMCDGIGAMRSATVRPQIPPSMYPIPKPSGLDSSAPNQSNMSNRRTENAQESWKASTTSDDFGDDGLDDDTLVRAACEDLRFEHIDAYPDPLAENAEPNNSKANSNNKKDAGKVLSLPRPPETVVKGTAQDPVQLANGKWACNHPCKDREACKHLCCKNGMDKPPKKKPVAKPSQLCEPRLQSQQKLPAPKVRTTQTMLQLPAPKRKASIQIEELDLTHQGKRNKVDRDLNDLEAQSEIQETMKGSNMSSASHPILHTKSAYCYHQGDLGRACSSKSLVTEPLSDPSDYGNIQLDDPLDFLGPPQQHSVLSDCNTQTEYHDLVDCETVALGISPESEAFCDDDSLLEDVLVGLADSHSLQDNNEGKFDSMKAVEGFLDCANKESWGEARHLKGDEIAGVKVITNNVLQRTAYTGVHRGSRGSPTEIQSSRPDRTISTIRVEGVFPDAVTNFIDDSKTERPAPQKDSLTVAQLKKYQQPSTTQELPEYLARAVYETPCSVSTEKKIVPDAFKDLEPWLLEEFGDIVELVDE</sequence>
<comment type="similarity">
    <text evidence="2">Belongs to the helicase family. SKI2 subfamily.</text>
</comment>
<dbReference type="GO" id="GO:0005524">
    <property type="term" value="F:ATP binding"/>
    <property type="evidence" value="ECO:0007669"/>
    <property type="project" value="UniProtKB-KW"/>
</dbReference>
<dbReference type="eggNOG" id="KOG0952">
    <property type="taxonomic scope" value="Eukaryota"/>
</dbReference>
<dbReference type="PROSITE" id="PS51194">
    <property type="entry name" value="HELICASE_CTER"/>
    <property type="match status" value="1"/>
</dbReference>
<keyword evidence="7" id="KW-0067">ATP-binding</keyword>
<keyword evidence="8 16" id="KW-1133">Transmembrane helix</keyword>
<feature type="transmembrane region" description="Helical" evidence="16">
    <location>
        <begin position="270"/>
        <end position="287"/>
    </location>
</feature>
<evidence type="ECO:0000313" key="20">
    <source>
        <dbReference type="Proteomes" id="UP000054032"/>
    </source>
</evidence>
<dbReference type="NCBIfam" id="TIGR00803">
    <property type="entry name" value="nst"/>
    <property type="match status" value="2"/>
</dbReference>
<evidence type="ECO:0000313" key="19">
    <source>
        <dbReference type="EMBL" id="EUC49158.1"/>
    </source>
</evidence>
<comment type="catalytic activity">
    <reaction evidence="14">
        <text>ATP + H2O = ADP + phosphate + H(+)</text>
        <dbReference type="Rhea" id="RHEA:13065"/>
        <dbReference type="ChEBI" id="CHEBI:15377"/>
        <dbReference type="ChEBI" id="CHEBI:15378"/>
        <dbReference type="ChEBI" id="CHEBI:30616"/>
        <dbReference type="ChEBI" id="CHEBI:43474"/>
        <dbReference type="ChEBI" id="CHEBI:456216"/>
        <dbReference type="EC" id="5.6.2.4"/>
    </reaction>
</comment>
<dbReference type="EC" id="5.6.2.4" evidence="13"/>
<feature type="compositionally biased region" description="Polar residues" evidence="15">
    <location>
        <begin position="1466"/>
        <end position="1490"/>
    </location>
</feature>
<keyword evidence="4" id="KW-0547">Nucleotide-binding</keyword>
<evidence type="ECO:0000256" key="10">
    <source>
        <dbReference type="ARBA" id="ARBA00023235"/>
    </source>
</evidence>
<evidence type="ECO:0000256" key="16">
    <source>
        <dbReference type="SAM" id="Phobius"/>
    </source>
</evidence>
<dbReference type="STRING" id="930090.W6ZGX4"/>
<dbReference type="SMART" id="SM00490">
    <property type="entry name" value="HELICc"/>
    <property type="match status" value="1"/>
</dbReference>
<dbReference type="GO" id="GO:0000139">
    <property type="term" value="C:Golgi membrane"/>
    <property type="evidence" value="ECO:0007669"/>
    <property type="project" value="InterPro"/>
</dbReference>
<evidence type="ECO:0000256" key="15">
    <source>
        <dbReference type="SAM" id="MobiDB-lite"/>
    </source>
</evidence>
<evidence type="ECO:0000256" key="8">
    <source>
        <dbReference type="ARBA" id="ARBA00022989"/>
    </source>
</evidence>
<dbReference type="InterPro" id="IPR004179">
    <property type="entry name" value="Sec63-dom"/>
</dbReference>
<dbReference type="SUPFAM" id="SSF103481">
    <property type="entry name" value="Multidrug resistance efflux transporter EmrE"/>
    <property type="match status" value="1"/>
</dbReference>
<evidence type="ECO:0000256" key="3">
    <source>
        <dbReference type="ARBA" id="ARBA00022692"/>
    </source>
</evidence>
<dbReference type="Gene3D" id="3.40.50.300">
    <property type="entry name" value="P-loop containing nucleotide triphosphate hydrolases"/>
    <property type="match status" value="2"/>
</dbReference>
<dbReference type="Pfam" id="PF00270">
    <property type="entry name" value="DEAD"/>
    <property type="match status" value="1"/>
</dbReference>
<dbReference type="InterPro" id="IPR036390">
    <property type="entry name" value="WH_DNA-bd_sf"/>
</dbReference>
<feature type="compositionally biased region" description="Basic and acidic residues" evidence="15">
    <location>
        <begin position="401"/>
        <end position="416"/>
    </location>
</feature>
<dbReference type="PROSITE" id="PS51192">
    <property type="entry name" value="HELICASE_ATP_BIND_1"/>
    <property type="match status" value="1"/>
</dbReference>
<keyword evidence="20" id="KW-1185">Reference proteome</keyword>
<accession>W6ZGX4</accession>
<evidence type="ECO:0000256" key="1">
    <source>
        <dbReference type="ARBA" id="ARBA00004141"/>
    </source>
</evidence>
<feature type="region of interest" description="Disordered" evidence="15">
    <location>
        <begin position="484"/>
        <end position="532"/>
    </location>
</feature>
<dbReference type="GO" id="GO:0007131">
    <property type="term" value="P:reciprocal meiotic recombination"/>
    <property type="evidence" value="ECO:0007669"/>
    <property type="project" value="UniProtKB-ARBA"/>
</dbReference>
<dbReference type="Pfam" id="PF23445">
    <property type="entry name" value="WHD_SNRNP200"/>
    <property type="match status" value="1"/>
</dbReference>
<dbReference type="GO" id="GO:0003676">
    <property type="term" value="F:nucleic acid binding"/>
    <property type="evidence" value="ECO:0007669"/>
    <property type="project" value="InterPro"/>
</dbReference>
<keyword evidence="11" id="KW-0469">Meiosis</keyword>
<dbReference type="PANTHER" id="PTHR47835:SF3">
    <property type="entry name" value="HELICASE FOR MEIOSIS 1"/>
    <property type="match status" value="1"/>
</dbReference>
<evidence type="ECO:0000256" key="7">
    <source>
        <dbReference type="ARBA" id="ARBA00022840"/>
    </source>
</evidence>
<dbReference type="eggNOG" id="KOG2234">
    <property type="taxonomic scope" value="Eukaryota"/>
</dbReference>
<dbReference type="Gene3D" id="1.10.10.10">
    <property type="entry name" value="Winged helix-like DNA-binding domain superfamily/Winged helix DNA-binding domain"/>
    <property type="match status" value="1"/>
</dbReference>
<dbReference type="SUPFAM" id="SSF158702">
    <property type="entry name" value="Sec63 N-terminal domain-like"/>
    <property type="match status" value="1"/>
</dbReference>
<protein>
    <recommendedName>
        <fullName evidence="13">DNA 3'-5' helicase</fullName>
        <ecNumber evidence="13">5.6.2.4</ecNumber>
    </recommendedName>
</protein>
<dbReference type="SUPFAM" id="SSF46785">
    <property type="entry name" value="Winged helix' DNA-binding domain"/>
    <property type="match status" value="1"/>
</dbReference>
<dbReference type="InterPro" id="IPR036388">
    <property type="entry name" value="WH-like_DNA-bd_sf"/>
</dbReference>
<proteinExistence type="inferred from homology"/>
<evidence type="ECO:0000259" key="17">
    <source>
        <dbReference type="PROSITE" id="PS51192"/>
    </source>
</evidence>
<dbReference type="SUPFAM" id="SSF52540">
    <property type="entry name" value="P-loop containing nucleoside triphosphate hydrolases"/>
    <property type="match status" value="1"/>
</dbReference>
<feature type="transmembrane region" description="Helical" evidence="16">
    <location>
        <begin position="156"/>
        <end position="175"/>
    </location>
</feature>
<keyword evidence="6" id="KW-0347">Helicase</keyword>
<dbReference type="GeneID" id="19122322"/>
<dbReference type="EMBL" id="KI963934">
    <property type="protein sequence ID" value="EUC49158.1"/>
    <property type="molecule type" value="Genomic_DNA"/>
</dbReference>
<dbReference type="Proteomes" id="UP000054032">
    <property type="component" value="Unassembled WGS sequence"/>
</dbReference>
<feature type="domain" description="Helicase C-terminal" evidence="18">
    <location>
        <begin position="873"/>
        <end position="1061"/>
    </location>
</feature>
<feature type="transmembrane region" description="Helical" evidence="16">
    <location>
        <begin position="231"/>
        <end position="250"/>
    </location>
</feature>
<dbReference type="InterPro" id="IPR011545">
    <property type="entry name" value="DEAD/DEAH_box_helicase_dom"/>
</dbReference>
<dbReference type="InterPro" id="IPR057842">
    <property type="entry name" value="WH_MER3"/>
</dbReference>
<evidence type="ECO:0000256" key="12">
    <source>
        <dbReference type="ARBA" id="ARBA00034617"/>
    </source>
</evidence>
<keyword evidence="10" id="KW-0413">Isomerase</keyword>
<comment type="subcellular location">
    <subcellularLocation>
        <location evidence="1">Membrane</location>
        <topology evidence="1">Multi-pass membrane protein</topology>
    </subcellularLocation>
</comment>
<keyword evidence="3 16" id="KW-0812">Transmembrane</keyword>
<dbReference type="Pfam" id="PF02889">
    <property type="entry name" value="Sec63"/>
    <property type="match status" value="1"/>
</dbReference>
<name>W6ZGX4_COCMI</name>
<reference evidence="19 20" key="1">
    <citation type="journal article" date="2013" name="PLoS Genet.">
        <title>Comparative genome structure, secondary metabolite, and effector coding capacity across Cochliobolus pathogens.</title>
        <authorList>
            <person name="Condon B.J."/>
            <person name="Leng Y."/>
            <person name="Wu D."/>
            <person name="Bushley K.E."/>
            <person name="Ohm R.A."/>
            <person name="Otillar R."/>
            <person name="Martin J."/>
            <person name="Schackwitz W."/>
            <person name="Grimwood J."/>
            <person name="MohdZainudin N."/>
            <person name="Xue C."/>
            <person name="Wang R."/>
            <person name="Manning V.A."/>
            <person name="Dhillon B."/>
            <person name="Tu Z.J."/>
            <person name="Steffenson B.J."/>
            <person name="Salamov A."/>
            <person name="Sun H."/>
            <person name="Lowry S."/>
            <person name="LaButti K."/>
            <person name="Han J."/>
            <person name="Copeland A."/>
            <person name="Lindquist E."/>
            <person name="Barry K."/>
            <person name="Schmutz J."/>
            <person name="Baker S.E."/>
            <person name="Ciuffetti L.M."/>
            <person name="Grigoriev I.V."/>
            <person name="Zhong S."/>
            <person name="Turgeon B.G."/>
        </authorList>
    </citation>
    <scope>NUCLEOTIDE SEQUENCE [LARGE SCALE GENOMIC DNA]</scope>
    <source>
        <strain evidence="19 20">ATCC 44560</strain>
    </source>
</reference>
<evidence type="ECO:0000256" key="9">
    <source>
        <dbReference type="ARBA" id="ARBA00023136"/>
    </source>
</evidence>
<dbReference type="SMART" id="SM00973">
    <property type="entry name" value="Sec63"/>
    <property type="match status" value="1"/>
</dbReference>
<dbReference type="InterPro" id="IPR014001">
    <property type="entry name" value="Helicase_ATP-bd"/>
</dbReference>
<dbReference type="InterPro" id="IPR027417">
    <property type="entry name" value="P-loop_NTPase"/>
</dbReference>
<dbReference type="InterPro" id="IPR052247">
    <property type="entry name" value="Meiotic_Crossover_Helicase"/>
</dbReference>
<feature type="compositionally biased region" description="Pro residues" evidence="15">
    <location>
        <begin position="1452"/>
        <end position="1462"/>
    </location>
</feature>
<feature type="compositionally biased region" description="Low complexity" evidence="15">
    <location>
        <begin position="1528"/>
        <end position="1541"/>
    </location>
</feature>
<comment type="catalytic activity">
    <reaction evidence="12">
        <text>Couples ATP hydrolysis with the unwinding of duplex DNA by translocating in the 3'-5' direction.</text>
        <dbReference type="EC" id="5.6.2.4"/>
    </reaction>
</comment>
<gene>
    <name evidence="19" type="ORF">COCMIDRAFT_33419</name>
</gene>
<evidence type="ECO:0000259" key="18">
    <source>
        <dbReference type="PROSITE" id="PS51194"/>
    </source>
</evidence>
<feature type="compositionally biased region" description="Low complexity" evidence="15">
    <location>
        <begin position="516"/>
        <end position="528"/>
    </location>
</feature>
<feature type="domain" description="Helicase ATP-binding" evidence="17">
    <location>
        <begin position="658"/>
        <end position="832"/>
    </location>
</feature>
<dbReference type="InterPro" id="IPR037185">
    <property type="entry name" value="EmrE-like"/>
</dbReference>
<evidence type="ECO:0000256" key="14">
    <source>
        <dbReference type="ARBA" id="ARBA00048988"/>
    </source>
</evidence>
<dbReference type="KEGG" id="bor:COCMIDRAFT_33419"/>
<dbReference type="GO" id="GO:0043138">
    <property type="term" value="F:3'-5' DNA helicase activity"/>
    <property type="evidence" value="ECO:0007669"/>
    <property type="project" value="UniProtKB-EC"/>
</dbReference>
<dbReference type="HOGENOM" id="CLU_000335_0_4_1"/>
<keyword evidence="5" id="KW-0378">Hydrolase</keyword>
<dbReference type="OrthoDB" id="5575at2759"/>
<dbReference type="InterPro" id="IPR001650">
    <property type="entry name" value="Helicase_C-like"/>
</dbReference>
<evidence type="ECO:0000256" key="4">
    <source>
        <dbReference type="ARBA" id="ARBA00022741"/>
    </source>
</evidence>
<dbReference type="Pfam" id="PF04142">
    <property type="entry name" value="Nuc_sug_transp"/>
    <property type="match status" value="1"/>
</dbReference>
<dbReference type="Pfam" id="PF00271">
    <property type="entry name" value="Helicase_C"/>
    <property type="match status" value="1"/>
</dbReference>
<dbReference type="SMART" id="SM00487">
    <property type="entry name" value="DEXDc"/>
    <property type="match status" value="1"/>
</dbReference>
<dbReference type="FunFam" id="1.10.10.10:FF:000012">
    <property type="entry name" value="U5 small nuclear ribonucleoprotein helicase"/>
    <property type="match status" value="1"/>
</dbReference>
<feature type="region of interest" description="Disordered" evidence="15">
    <location>
        <begin position="1451"/>
        <end position="1501"/>
    </location>
</feature>
<dbReference type="FunFam" id="3.40.50.300:FF:001076">
    <property type="entry name" value="ATP-dependent DNA helicase MER3"/>
    <property type="match status" value="1"/>
</dbReference>
<evidence type="ECO:0000256" key="13">
    <source>
        <dbReference type="ARBA" id="ARBA00034808"/>
    </source>
</evidence>
<dbReference type="InterPro" id="IPR007271">
    <property type="entry name" value="Nuc_sug_transpt"/>
</dbReference>
<feature type="region of interest" description="Disordered" evidence="15">
    <location>
        <begin position="1524"/>
        <end position="1561"/>
    </location>
</feature>
<evidence type="ECO:0000256" key="2">
    <source>
        <dbReference type="ARBA" id="ARBA00010140"/>
    </source>
</evidence>
<evidence type="ECO:0000256" key="6">
    <source>
        <dbReference type="ARBA" id="ARBA00022806"/>
    </source>
</evidence>
<evidence type="ECO:0000256" key="5">
    <source>
        <dbReference type="ARBA" id="ARBA00022801"/>
    </source>
</evidence>
<keyword evidence="9 16" id="KW-0472">Membrane</keyword>